<reference evidence="2 3" key="1">
    <citation type="journal article" date="2006" name="Nature">
        <title>Insights from the genome of the biotrophic fungal plant pathogen Ustilago maydis.</title>
        <authorList>
            <person name="Kamper J."/>
            <person name="Kahmann R."/>
            <person name="Bolker M."/>
            <person name="Ma L.J."/>
            <person name="Brefort T."/>
            <person name="Saville B.J."/>
            <person name="Banuett F."/>
            <person name="Kronstad J.W."/>
            <person name="Gold S.E."/>
            <person name="Muller O."/>
            <person name="Perlin M.H."/>
            <person name="Wosten H.A."/>
            <person name="de Vries R."/>
            <person name="Ruiz-Herrera J."/>
            <person name="Reynaga-Pena C.G."/>
            <person name="Snetselaar K."/>
            <person name="McCann M."/>
            <person name="Perez-Martin J."/>
            <person name="Feldbrugge M."/>
            <person name="Basse C.W."/>
            <person name="Steinberg G."/>
            <person name="Ibeas J.I."/>
            <person name="Holloman W."/>
            <person name="Guzman P."/>
            <person name="Farman M."/>
            <person name="Stajich J.E."/>
            <person name="Sentandreu R."/>
            <person name="Gonzalez-Prieto J.M."/>
            <person name="Kennell J.C."/>
            <person name="Molina L."/>
            <person name="Schirawski J."/>
            <person name="Mendoza-Mendoza A."/>
            <person name="Greilinger D."/>
            <person name="Munch K."/>
            <person name="Rossel N."/>
            <person name="Scherer M."/>
            <person name="Vranes M."/>
            <person name="Ladendorf O."/>
            <person name="Vincon V."/>
            <person name="Fuchs U."/>
            <person name="Sandrock B."/>
            <person name="Meng S."/>
            <person name="Ho E.C."/>
            <person name="Cahill M.J."/>
            <person name="Boyce K.J."/>
            <person name="Klose J."/>
            <person name="Klosterman S.J."/>
            <person name="Deelstra H.J."/>
            <person name="Ortiz-Castellanos L."/>
            <person name="Li W."/>
            <person name="Sanchez-Alonso P."/>
            <person name="Schreier P.H."/>
            <person name="Hauser-Hahn I."/>
            <person name="Vaupel M."/>
            <person name="Koopmann E."/>
            <person name="Friedrich G."/>
            <person name="Voss H."/>
            <person name="Schluter T."/>
            <person name="Margolis J."/>
            <person name="Platt D."/>
            <person name="Swimmer C."/>
            <person name="Gnirke A."/>
            <person name="Chen F."/>
            <person name="Vysotskaia V."/>
            <person name="Mannhaupt G."/>
            <person name="Guldener U."/>
            <person name="Munsterkotter M."/>
            <person name="Haase D."/>
            <person name="Oesterheld M."/>
            <person name="Mewes H.W."/>
            <person name="Mauceli E.W."/>
            <person name="DeCaprio D."/>
            <person name="Wade C.M."/>
            <person name="Butler J."/>
            <person name="Young S."/>
            <person name="Jaffe D.B."/>
            <person name="Calvo S."/>
            <person name="Nusbaum C."/>
            <person name="Galagan J."/>
            <person name="Birren B.W."/>
        </authorList>
    </citation>
    <scope>NUCLEOTIDE SEQUENCE [LARGE SCALE GENOMIC DNA]</scope>
    <source>
        <strain evidence="3">DSM 14603 / FGSC 9021 / UM521</strain>
    </source>
</reference>
<accession>A0A0D1DTJ3</accession>
<name>A0A0D1DTJ3_MYCMD</name>
<feature type="signal peptide" evidence="1">
    <location>
        <begin position="1"/>
        <end position="19"/>
    </location>
</feature>
<dbReference type="KEGG" id="uma:UMAG_04096"/>
<gene>
    <name evidence="2" type="ORF">UMAG_04096</name>
</gene>
<dbReference type="VEuPathDB" id="FungiDB:UMAG_04096"/>
<sequence>MYYLSLFACFYALFAAAAAVPAFSEESMVLPHQSRAASDGPALLSSSVKVISPPFNSTFRFAVQVQITTLGMGEGYRATGMPKTFNGYARTTEATIANIRPNAFQPNSSRLELDGKLFNRYEYQLMAPKIPEWQRDLPGYLVVIEFYSTPSLQPIDDSFCFSFSYQDQDLLWTNVQYWPLKLTSSTPI</sequence>
<dbReference type="RefSeq" id="XP_011390604.1">
    <property type="nucleotide sequence ID" value="XM_011392302.1"/>
</dbReference>
<dbReference type="InParanoid" id="A0A0D1DTJ3"/>
<keyword evidence="1" id="KW-0732">Signal</keyword>
<dbReference type="Proteomes" id="UP000000561">
    <property type="component" value="Chromosome 12"/>
</dbReference>
<dbReference type="GeneID" id="23564375"/>
<dbReference type="OrthoDB" id="10450523at2759"/>
<proteinExistence type="predicted"/>
<organism evidence="2 3">
    <name type="scientific">Mycosarcoma maydis</name>
    <name type="common">Corn smut fungus</name>
    <name type="synonym">Ustilago maydis</name>
    <dbReference type="NCBI Taxonomy" id="5270"/>
    <lineage>
        <taxon>Eukaryota</taxon>
        <taxon>Fungi</taxon>
        <taxon>Dikarya</taxon>
        <taxon>Basidiomycota</taxon>
        <taxon>Ustilaginomycotina</taxon>
        <taxon>Ustilaginomycetes</taxon>
        <taxon>Ustilaginales</taxon>
        <taxon>Ustilaginaceae</taxon>
        <taxon>Mycosarcoma</taxon>
    </lineage>
</organism>
<feature type="chain" id="PRO_5002244961" evidence="1">
    <location>
        <begin position="20"/>
        <end position="188"/>
    </location>
</feature>
<evidence type="ECO:0000313" key="3">
    <source>
        <dbReference type="Proteomes" id="UP000000561"/>
    </source>
</evidence>
<keyword evidence="3" id="KW-1185">Reference proteome</keyword>
<dbReference type="AlphaFoldDB" id="A0A0D1DTJ3"/>
<evidence type="ECO:0000313" key="2">
    <source>
        <dbReference type="EMBL" id="KIS67594.1"/>
    </source>
</evidence>
<dbReference type="EMBL" id="CM003151">
    <property type="protein sequence ID" value="KIS67594.1"/>
    <property type="molecule type" value="Genomic_DNA"/>
</dbReference>
<protein>
    <submittedName>
        <fullName evidence="2">Uncharacterized protein</fullName>
    </submittedName>
</protein>
<evidence type="ECO:0000256" key="1">
    <source>
        <dbReference type="SAM" id="SignalP"/>
    </source>
</evidence>